<name>A0A1P8KQ12_9BACT</name>
<dbReference type="STRING" id="1850254.LPB137_12310"/>
<feature type="transmembrane region" description="Helical" evidence="1">
    <location>
        <begin position="75"/>
        <end position="102"/>
    </location>
</feature>
<proteinExistence type="predicted"/>
<dbReference type="RefSeq" id="WP_076088511.1">
    <property type="nucleotide sequence ID" value="NZ_CP019070.1"/>
</dbReference>
<dbReference type="InterPro" id="IPR008407">
    <property type="entry name" value="Brnchd-chn_aa_trnsp_AzlD"/>
</dbReference>
<keyword evidence="1" id="KW-0472">Membrane</keyword>
<dbReference type="OrthoDB" id="5347742at2"/>
<feature type="transmembrane region" description="Helical" evidence="1">
    <location>
        <begin position="35"/>
        <end position="55"/>
    </location>
</feature>
<dbReference type="Proteomes" id="UP000186074">
    <property type="component" value="Chromosome"/>
</dbReference>
<keyword evidence="1" id="KW-0812">Transmembrane</keyword>
<dbReference type="Pfam" id="PF05437">
    <property type="entry name" value="AzlD"/>
    <property type="match status" value="1"/>
</dbReference>
<dbReference type="AlphaFoldDB" id="A0A1P8KQ12"/>
<gene>
    <name evidence="2" type="ORF">LPB137_12310</name>
</gene>
<evidence type="ECO:0000313" key="3">
    <source>
        <dbReference type="Proteomes" id="UP000186074"/>
    </source>
</evidence>
<feature type="transmembrane region" description="Helical" evidence="1">
    <location>
        <begin position="6"/>
        <end position="28"/>
    </location>
</feature>
<sequence>MTNYEIYIAIAIMALVNIFTRVFPFLFFRKNELPAYIVFIEKFFPAIIMTILIVYSVKDVDFSIFPYGLKEVGAIAFTAILHLILKNYLISIFVGTIFYMFLVQYI</sequence>
<keyword evidence="3" id="KW-1185">Reference proteome</keyword>
<dbReference type="EMBL" id="CP019070">
    <property type="protein sequence ID" value="APW66579.1"/>
    <property type="molecule type" value="Genomic_DNA"/>
</dbReference>
<dbReference type="KEGG" id="alp:LPB137_12310"/>
<accession>A0A1P8KQ12</accession>
<dbReference type="PIRSF" id="PIRSF003203">
    <property type="entry name" value="AzlD"/>
    <property type="match status" value="1"/>
</dbReference>
<organism evidence="2 3">
    <name type="scientific">Poseidonibacter parvus</name>
    <dbReference type="NCBI Taxonomy" id="1850254"/>
    <lineage>
        <taxon>Bacteria</taxon>
        <taxon>Pseudomonadati</taxon>
        <taxon>Campylobacterota</taxon>
        <taxon>Epsilonproteobacteria</taxon>
        <taxon>Campylobacterales</taxon>
        <taxon>Arcobacteraceae</taxon>
        <taxon>Poseidonibacter</taxon>
    </lineage>
</organism>
<reference evidence="2 3" key="1">
    <citation type="submission" date="2017-01" db="EMBL/GenBank/DDBJ databases">
        <title>Genome sequencing of Arcobacter sp. LPB0137.</title>
        <authorList>
            <person name="Lee G.-W."/>
            <person name="Yi H."/>
        </authorList>
    </citation>
    <scope>NUCLEOTIDE SEQUENCE [LARGE SCALE GENOMIC DNA]</scope>
    <source>
        <strain evidence="2 3">LPB0137</strain>
    </source>
</reference>
<protein>
    <submittedName>
        <fullName evidence="2">Branched-chain amino acid ABC transporter</fullName>
    </submittedName>
</protein>
<evidence type="ECO:0000256" key="1">
    <source>
        <dbReference type="SAM" id="Phobius"/>
    </source>
</evidence>
<evidence type="ECO:0000313" key="2">
    <source>
        <dbReference type="EMBL" id="APW66579.1"/>
    </source>
</evidence>
<keyword evidence="1" id="KW-1133">Transmembrane helix</keyword>